<sequence>MAKKRMLEVFDLLLKDLMDTNALFGRKVVVLGDDFRQTLHVVRYRKKEDFINKSLLYSSIWNELEKLKLSENMRAKTDPAFCDYLLRIENRQERVNSANKIEIPYSLIIPYTTEKQSLDKLFIAIDSNLDSLCSNSSCTYSCVILTTKNDFVDKINGMLIDRFTRKLKIFIRSDEAIEFNNQTQFEDLLHTLNPPGLPPYKLSLKENCPIILLRNLNPCEGLYNGTRLT</sequence>
<evidence type="ECO:0000313" key="2">
    <source>
        <dbReference type="RefSeq" id="XP_075075145.1"/>
    </source>
</evidence>
<proteinExistence type="predicted"/>
<reference evidence="1" key="1">
    <citation type="journal article" date="2014" name="Nat. Commun.">
        <title>The tobacco genome sequence and its comparison with those of tomato and potato.</title>
        <authorList>
            <person name="Sierro N."/>
            <person name="Battey J.N."/>
            <person name="Ouadi S."/>
            <person name="Bakaher N."/>
            <person name="Bovet L."/>
            <person name="Willig A."/>
            <person name="Goepfert S."/>
            <person name="Peitsch M.C."/>
            <person name="Ivanov N.V."/>
        </authorList>
    </citation>
    <scope>NUCLEOTIDE SEQUENCE [LARGE SCALE GENOMIC DNA]</scope>
</reference>
<gene>
    <name evidence="2" type="primary">LOC142162649</name>
</gene>
<accession>A0AC58RR01</accession>
<dbReference type="RefSeq" id="XP_075075145.1">
    <property type="nucleotide sequence ID" value="XM_075219044.1"/>
</dbReference>
<dbReference type="Proteomes" id="UP000790787">
    <property type="component" value="Chromosome 1"/>
</dbReference>
<name>A0AC58RR01_TOBAC</name>
<keyword evidence="1" id="KW-1185">Reference proteome</keyword>
<organism evidence="1 2">
    <name type="scientific">Nicotiana tabacum</name>
    <name type="common">Common tobacco</name>
    <dbReference type="NCBI Taxonomy" id="4097"/>
    <lineage>
        <taxon>Eukaryota</taxon>
        <taxon>Viridiplantae</taxon>
        <taxon>Streptophyta</taxon>
        <taxon>Embryophyta</taxon>
        <taxon>Tracheophyta</taxon>
        <taxon>Spermatophyta</taxon>
        <taxon>Magnoliopsida</taxon>
        <taxon>eudicotyledons</taxon>
        <taxon>Gunneridae</taxon>
        <taxon>Pentapetalae</taxon>
        <taxon>asterids</taxon>
        <taxon>lamiids</taxon>
        <taxon>Solanales</taxon>
        <taxon>Solanaceae</taxon>
        <taxon>Nicotianoideae</taxon>
        <taxon>Nicotianeae</taxon>
        <taxon>Nicotiana</taxon>
    </lineage>
</organism>
<evidence type="ECO:0000313" key="1">
    <source>
        <dbReference type="Proteomes" id="UP000790787"/>
    </source>
</evidence>
<reference evidence="2" key="2">
    <citation type="submission" date="2025-08" db="UniProtKB">
        <authorList>
            <consortium name="RefSeq"/>
        </authorList>
    </citation>
    <scope>IDENTIFICATION</scope>
    <source>
        <tissue evidence="2">Leaf</tissue>
    </source>
</reference>
<protein>
    <submittedName>
        <fullName evidence="2">Uncharacterized protein LOC142162649</fullName>
    </submittedName>
</protein>